<dbReference type="AlphaFoldDB" id="A0A9X2F8C4"/>
<feature type="transmembrane region" description="Helical" evidence="1">
    <location>
        <begin position="314"/>
        <end position="331"/>
    </location>
</feature>
<evidence type="ECO:0000313" key="5">
    <source>
        <dbReference type="Proteomes" id="UP001155241"/>
    </source>
</evidence>
<protein>
    <submittedName>
        <fullName evidence="4">Acyltransferase</fullName>
    </submittedName>
</protein>
<keyword evidence="5" id="KW-1185">Reference proteome</keyword>
<keyword evidence="4" id="KW-0808">Transferase</keyword>
<feature type="domain" description="Acyltransferase 3" evidence="2">
    <location>
        <begin position="8"/>
        <end position="326"/>
    </location>
</feature>
<dbReference type="Pfam" id="PF01757">
    <property type="entry name" value="Acyl_transf_3"/>
    <property type="match status" value="1"/>
</dbReference>
<keyword evidence="1" id="KW-0812">Transmembrane</keyword>
<keyword evidence="4" id="KW-0012">Acyltransferase</keyword>
<comment type="caution">
    <text evidence="4">The sequence shown here is derived from an EMBL/GenBank/DDBJ whole genome shotgun (WGS) entry which is preliminary data.</text>
</comment>
<feature type="transmembrane region" description="Helical" evidence="1">
    <location>
        <begin position="165"/>
        <end position="185"/>
    </location>
</feature>
<keyword evidence="1" id="KW-1133">Transmembrane helix</keyword>
<dbReference type="Pfam" id="PF19040">
    <property type="entry name" value="SGNH"/>
    <property type="match status" value="1"/>
</dbReference>
<gene>
    <name evidence="4" type="ORF">NG895_09915</name>
</gene>
<organism evidence="4 5">
    <name type="scientific">Aeoliella straminimaris</name>
    <dbReference type="NCBI Taxonomy" id="2954799"/>
    <lineage>
        <taxon>Bacteria</taxon>
        <taxon>Pseudomonadati</taxon>
        <taxon>Planctomycetota</taxon>
        <taxon>Planctomycetia</taxon>
        <taxon>Pirellulales</taxon>
        <taxon>Lacipirellulaceae</taxon>
        <taxon>Aeoliella</taxon>
    </lineage>
</organism>
<feature type="transmembrane region" description="Helical" evidence="1">
    <location>
        <begin position="12"/>
        <end position="28"/>
    </location>
</feature>
<dbReference type="PANTHER" id="PTHR23028:SF53">
    <property type="entry name" value="ACYL_TRANSF_3 DOMAIN-CONTAINING PROTEIN"/>
    <property type="match status" value="1"/>
</dbReference>
<accession>A0A9X2F8C4</accession>
<feature type="transmembrane region" description="Helical" evidence="1">
    <location>
        <begin position="191"/>
        <end position="214"/>
    </location>
</feature>
<reference evidence="4" key="1">
    <citation type="submission" date="2022-06" db="EMBL/GenBank/DDBJ databases">
        <title>Aeoliella straminimaris, a novel planctomycete from sediments.</title>
        <authorList>
            <person name="Vitorino I.R."/>
            <person name="Lage O.M."/>
        </authorList>
    </citation>
    <scope>NUCLEOTIDE SEQUENCE</scope>
    <source>
        <strain evidence="4">ICT_H6.2</strain>
    </source>
</reference>
<feature type="transmembrane region" description="Helical" evidence="1">
    <location>
        <begin position="343"/>
        <end position="361"/>
    </location>
</feature>
<dbReference type="Proteomes" id="UP001155241">
    <property type="component" value="Unassembled WGS sequence"/>
</dbReference>
<evidence type="ECO:0000313" key="4">
    <source>
        <dbReference type="EMBL" id="MCO6044222.1"/>
    </source>
</evidence>
<evidence type="ECO:0000259" key="2">
    <source>
        <dbReference type="Pfam" id="PF01757"/>
    </source>
</evidence>
<evidence type="ECO:0000259" key="3">
    <source>
        <dbReference type="Pfam" id="PF19040"/>
    </source>
</evidence>
<dbReference type="RefSeq" id="WP_252852327.1">
    <property type="nucleotide sequence ID" value="NZ_JAMXLR010000036.1"/>
</dbReference>
<feature type="domain" description="SGNH" evidence="3">
    <location>
        <begin position="420"/>
        <end position="635"/>
    </location>
</feature>
<dbReference type="InterPro" id="IPR002656">
    <property type="entry name" value="Acyl_transf_3_dom"/>
</dbReference>
<dbReference type="GO" id="GO:0016747">
    <property type="term" value="F:acyltransferase activity, transferring groups other than amino-acyl groups"/>
    <property type="evidence" value="ECO:0007669"/>
    <property type="project" value="InterPro"/>
</dbReference>
<sequence length="662" mass="73840">MAEIRYRPEIDGLRAFAVIPVVLFHMGWSYIPGGFIGVDVFFVISGFLITSIIIKELGQGTFTFRNFWARRVRRILPAMICVTLVTLGVTYAFVFGPDQRVIGKQALASLLSVANIYFWQNAGDYWGQAAEESPFLHAWSLSVEEQFYLFFPIAVWIIFRLRSRWLQGSILTAIVASLALFLWGLQTHPEATFYLLPTRVWELGAGCLLAVLLSTRRTTLPQSDQLGTFANAGLIMVLMSYAFIPQTSGGMAVAVLGTAFILACGHSGFANALLSHPSAVHIGKLSYSLYLWHWPILVLARPLGIHWPGASDKLLIVLLMYLMSLATYHLIEKQTRRRKGMVPAIAICLLIAIGSAVPLAWTPRVYDTSEFETPHSYSYYYDLRPTQTMTPEFQLVYQGVDLPPREAPSDAFANGGIIVGAGDASPRVVVLGDSHGTMWSSAIRSVVEPLGVKTAFISMGAQSPFFTLPVTDDRPSHVLNAEEKRRYDESRIHLMEQWHPALVILCCRWSSVSEAETEDLMGVLASHADSVLLMEQPPELLDIGNRSVSQYLAFQGYRPQPATRQYWPAGNVQNVENGRHLVRSLVAKYPNCKCIPVHDVYREHSTALVLDGKDLVYVDDDHLTTFGSRLALPQLQRSITEALRDTQTLPDRSELKVLSEAF</sequence>
<feature type="transmembrane region" description="Helical" evidence="1">
    <location>
        <begin position="34"/>
        <end position="54"/>
    </location>
</feature>
<evidence type="ECO:0000256" key="1">
    <source>
        <dbReference type="SAM" id="Phobius"/>
    </source>
</evidence>
<dbReference type="InterPro" id="IPR050879">
    <property type="entry name" value="Acyltransferase_3"/>
</dbReference>
<keyword evidence="1" id="KW-0472">Membrane</keyword>
<name>A0A9X2F8C4_9BACT</name>
<feature type="transmembrane region" description="Helical" evidence="1">
    <location>
        <begin position="75"/>
        <end position="94"/>
    </location>
</feature>
<dbReference type="GO" id="GO:0009103">
    <property type="term" value="P:lipopolysaccharide biosynthetic process"/>
    <property type="evidence" value="ECO:0007669"/>
    <property type="project" value="TreeGrafter"/>
</dbReference>
<feature type="transmembrane region" description="Helical" evidence="1">
    <location>
        <begin position="136"/>
        <end position="158"/>
    </location>
</feature>
<feature type="transmembrane region" description="Helical" evidence="1">
    <location>
        <begin position="287"/>
        <end position="308"/>
    </location>
</feature>
<dbReference type="PANTHER" id="PTHR23028">
    <property type="entry name" value="ACETYLTRANSFERASE"/>
    <property type="match status" value="1"/>
</dbReference>
<proteinExistence type="predicted"/>
<dbReference type="EMBL" id="JAMXLR010000036">
    <property type="protein sequence ID" value="MCO6044222.1"/>
    <property type="molecule type" value="Genomic_DNA"/>
</dbReference>
<dbReference type="InterPro" id="IPR043968">
    <property type="entry name" value="SGNH"/>
</dbReference>
<feature type="transmembrane region" description="Helical" evidence="1">
    <location>
        <begin position="250"/>
        <end position="275"/>
    </location>
</feature>
<dbReference type="GO" id="GO:0016020">
    <property type="term" value="C:membrane"/>
    <property type="evidence" value="ECO:0007669"/>
    <property type="project" value="TreeGrafter"/>
</dbReference>
<feature type="transmembrane region" description="Helical" evidence="1">
    <location>
        <begin position="226"/>
        <end position="244"/>
    </location>
</feature>